<dbReference type="AlphaFoldDB" id="A0A2B8B7M0"/>
<keyword evidence="1" id="KW-0175">Coiled coil</keyword>
<evidence type="ECO:0000313" key="2">
    <source>
        <dbReference type="EMBL" id="PGH54716.1"/>
    </source>
</evidence>
<dbReference type="OrthoDB" id="7299382at2"/>
<name>A0A2B8B7M0_9PROT</name>
<sequence>MKRPGNGRFAARIAAGAGPGSGAGPRVSLGATLIAIWVALGVPVEAAWAAEASAPAKLPTVETIPDSLLRARIEALLPAPWRIESLSVEPLPEPQSSEPQVAARVSAKLVLGGPTYLVDSREGPVTFLRPAAEAGLSKSWVATALATRGAGGWTVALTPQSPGLLDGIGKPAAELPGRTVVLGTPEARSLREQLDRDAAQRLAEDSERRRREEERLAQQTAAAKAEAARAETERRAVEARIAQVADLRGKLTGTDRAARLAAFEAALGGNDPALRQTAMEAALQSRDPVVANLALKDWIARHRAVPVQLYATKEDPSSEVVVQNLGPMTLEIDGFSPVNGALAGKLGAPGYSIARSSSIIGTLAQTELAVNSFGCALTLRLAEHRTLDGLLRCQTLPTLIARITLD</sequence>
<gene>
    <name evidence="2" type="ORF">CRT60_33770</name>
</gene>
<keyword evidence="3" id="KW-1185">Reference proteome</keyword>
<accession>A0A2B8B7M0</accession>
<comment type="caution">
    <text evidence="2">The sequence shown here is derived from an EMBL/GenBank/DDBJ whole genome shotgun (WGS) entry which is preliminary data.</text>
</comment>
<feature type="coiled-coil region" evidence="1">
    <location>
        <begin position="196"/>
        <end position="247"/>
    </location>
</feature>
<evidence type="ECO:0000313" key="3">
    <source>
        <dbReference type="Proteomes" id="UP000225379"/>
    </source>
</evidence>
<proteinExistence type="predicted"/>
<organism evidence="2 3">
    <name type="scientific">Azospirillum palustre</name>
    <dbReference type="NCBI Taxonomy" id="2044885"/>
    <lineage>
        <taxon>Bacteria</taxon>
        <taxon>Pseudomonadati</taxon>
        <taxon>Pseudomonadota</taxon>
        <taxon>Alphaproteobacteria</taxon>
        <taxon>Rhodospirillales</taxon>
        <taxon>Azospirillaceae</taxon>
        <taxon>Azospirillum</taxon>
    </lineage>
</organism>
<reference evidence="3" key="1">
    <citation type="submission" date="2017-10" db="EMBL/GenBank/DDBJ databases">
        <authorList>
            <person name="Kravchenko I.K."/>
            <person name="Grouzdev D.S."/>
        </authorList>
    </citation>
    <scope>NUCLEOTIDE SEQUENCE [LARGE SCALE GENOMIC DNA]</scope>
    <source>
        <strain evidence="3">B2</strain>
    </source>
</reference>
<dbReference type="EMBL" id="PDKW01000043">
    <property type="protein sequence ID" value="PGH54716.1"/>
    <property type="molecule type" value="Genomic_DNA"/>
</dbReference>
<evidence type="ECO:0000256" key="1">
    <source>
        <dbReference type="SAM" id="Coils"/>
    </source>
</evidence>
<protein>
    <submittedName>
        <fullName evidence="2">Uncharacterized protein</fullName>
    </submittedName>
</protein>
<dbReference type="Proteomes" id="UP000225379">
    <property type="component" value="Unassembled WGS sequence"/>
</dbReference>